<dbReference type="Proteomes" id="UP001281147">
    <property type="component" value="Unassembled WGS sequence"/>
</dbReference>
<reference evidence="1" key="1">
    <citation type="submission" date="2023-07" db="EMBL/GenBank/DDBJ databases">
        <title>Black Yeasts Isolated from many extreme environments.</title>
        <authorList>
            <person name="Coleine C."/>
            <person name="Stajich J.E."/>
            <person name="Selbmann L."/>
        </authorList>
    </citation>
    <scope>NUCLEOTIDE SEQUENCE</scope>
    <source>
        <strain evidence="1">CCFEE 5714</strain>
    </source>
</reference>
<sequence>MSSVNALITRFKFEKVLNQDQSGRRIILQGLIAGQPALLIAERSAFSTESYYLSSFTRLVAHVENLGENDIYRWYMANSLPDNTLDQPTPPDLKLNLIYPCTDKHIKKYSPQQLRSVTETPEVYRKYMRPYMSQCREEGRLKWVFNIIEGRSEQENVLYRSQAQDKNDDYLLLPDLNWDRTTVSGLHLLAIVERRDIWSVRDLKKKDVSWLRHLRSTLDTTVSKLYEGVEGDMLKFYVHYQPTYYHFHIHIVHVSLDPTATQAVGKALSLENLISQLETMAGDDEAGMADVELTYTVGEESDIWTQIFLPLKEGREPGVAKR</sequence>
<evidence type="ECO:0000313" key="1">
    <source>
        <dbReference type="EMBL" id="KAK3716227.1"/>
    </source>
</evidence>
<evidence type="ECO:0000313" key="2">
    <source>
        <dbReference type="Proteomes" id="UP001281147"/>
    </source>
</evidence>
<dbReference type="EMBL" id="JAUTXU010000044">
    <property type="protein sequence ID" value="KAK3716227.1"/>
    <property type="molecule type" value="Genomic_DNA"/>
</dbReference>
<proteinExistence type="predicted"/>
<accession>A0ACC3NG91</accession>
<protein>
    <submittedName>
        <fullName evidence="1">Uncharacterized protein</fullName>
    </submittedName>
</protein>
<keyword evidence="2" id="KW-1185">Reference proteome</keyword>
<gene>
    <name evidence="1" type="ORF">LTR37_006672</name>
</gene>
<organism evidence="1 2">
    <name type="scientific">Vermiconidia calcicola</name>
    <dbReference type="NCBI Taxonomy" id="1690605"/>
    <lineage>
        <taxon>Eukaryota</taxon>
        <taxon>Fungi</taxon>
        <taxon>Dikarya</taxon>
        <taxon>Ascomycota</taxon>
        <taxon>Pezizomycotina</taxon>
        <taxon>Dothideomycetes</taxon>
        <taxon>Dothideomycetidae</taxon>
        <taxon>Mycosphaerellales</taxon>
        <taxon>Extremaceae</taxon>
        <taxon>Vermiconidia</taxon>
    </lineage>
</organism>
<comment type="caution">
    <text evidence="1">The sequence shown here is derived from an EMBL/GenBank/DDBJ whole genome shotgun (WGS) entry which is preliminary data.</text>
</comment>
<name>A0ACC3NG91_9PEZI</name>